<dbReference type="EMBL" id="CP006773">
    <property type="protein sequence ID" value="AHD03226.1"/>
    <property type="molecule type" value="Genomic_DNA"/>
</dbReference>
<dbReference type="STRING" id="999552.METH_17075"/>
<sequence length="89" mass="9919">MQTSKKGLRLSGANHRTPLTGGAEAQRGTPDGAAATQERTGDTAERRRDGPERRQDARERPGHFDGFGRRARWENWRIGPVFDLGMFAL</sequence>
<dbReference type="AlphaFoldDB" id="V9VWT7"/>
<organism evidence="2 3">
    <name type="scientific">Leisingera methylohalidivorans DSM 14336</name>
    <dbReference type="NCBI Taxonomy" id="999552"/>
    <lineage>
        <taxon>Bacteria</taxon>
        <taxon>Pseudomonadati</taxon>
        <taxon>Pseudomonadota</taxon>
        <taxon>Alphaproteobacteria</taxon>
        <taxon>Rhodobacterales</taxon>
        <taxon>Roseobacteraceae</taxon>
        <taxon>Leisingera</taxon>
    </lineage>
</organism>
<evidence type="ECO:0000256" key="1">
    <source>
        <dbReference type="SAM" id="MobiDB-lite"/>
    </source>
</evidence>
<dbReference type="Proteomes" id="UP000018780">
    <property type="component" value="Chromosome"/>
</dbReference>
<dbReference type="KEGG" id="lmd:METH_17075"/>
<name>V9VWT7_9RHOB</name>
<reference evidence="2 3" key="1">
    <citation type="submission" date="2013-09" db="EMBL/GenBank/DDBJ databases">
        <authorList>
            <consortium name="DOE Joint Genome Institute"/>
            <person name="Klenk H.-P."/>
            <person name="Huntemann M."/>
            <person name="Han J."/>
            <person name="Chen A."/>
            <person name="Kyrpides N."/>
            <person name="Mavromatis K."/>
            <person name="Markowitz V."/>
            <person name="Palaniappan K."/>
            <person name="Ivanova N."/>
            <person name="Schaumberg A."/>
            <person name="Pati A."/>
            <person name="Liolios K."/>
            <person name="Nordberg H.P."/>
            <person name="Cantor M.N."/>
            <person name="Hua S.X."/>
            <person name="Woyke T."/>
        </authorList>
    </citation>
    <scope>NUCLEOTIDE SEQUENCE [LARGE SCALE GENOMIC DNA]</scope>
    <source>
        <strain evidence="2 3">DSM 14336</strain>
    </source>
</reference>
<accession>V9VWT7</accession>
<dbReference type="HOGENOM" id="CLU_2450956_0_0_5"/>
<gene>
    <name evidence="2" type="ORF">METH_17075</name>
</gene>
<protein>
    <submittedName>
        <fullName evidence="2">Uncharacterized protein</fullName>
    </submittedName>
</protein>
<evidence type="ECO:0000313" key="3">
    <source>
        <dbReference type="Proteomes" id="UP000018780"/>
    </source>
</evidence>
<proteinExistence type="predicted"/>
<feature type="compositionally biased region" description="Basic and acidic residues" evidence="1">
    <location>
        <begin position="39"/>
        <end position="68"/>
    </location>
</feature>
<keyword evidence="3" id="KW-1185">Reference proteome</keyword>
<feature type="region of interest" description="Disordered" evidence="1">
    <location>
        <begin position="1"/>
        <end position="68"/>
    </location>
</feature>
<evidence type="ECO:0000313" key="2">
    <source>
        <dbReference type="EMBL" id="AHD03226.1"/>
    </source>
</evidence>